<feature type="transmembrane region" description="Helical" evidence="1">
    <location>
        <begin position="12"/>
        <end position="33"/>
    </location>
</feature>
<feature type="transmembrane region" description="Helical" evidence="1">
    <location>
        <begin position="187"/>
        <end position="211"/>
    </location>
</feature>
<keyword evidence="1" id="KW-0472">Membrane</keyword>
<dbReference type="Proteomes" id="UP001175271">
    <property type="component" value="Unassembled WGS sequence"/>
</dbReference>
<comment type="caution">
    <text evidence="2">The sequence shown here is derived from an EMBL/GenBank/DDBJ whole genome shotgun (WGS) entry which is preliminary data.</text>
</comment>
<keyword evidence="1" id="KW-1133">Transmembrane helix</keyword>
<dbReference type="Pfam" id="PF10318">
    <property type="entry name" value="7TM_GPCR_Srh"/>
    <property type="match status" value="1"/>
</dbReference>
<dbReference type="InterPro" id="IPR019422">
    <property type="entry name" value="7TM_GPCR_serpentine_rcpt_Srh"/>
</dbReference>
<proteinExistence type="predicted"/>
<feature type="transmembrane region" description="Helical" evidence="1">
    <location>
        <begin position="45"/>
        <end position="68"/>
    </location>
</feature>
<keyword evidence="1" id="KW-0812">Transmembrane</keyword>
<dbReference type="PANTHER" id="PTHR22941">
    <property type="entry name" value="SERPENTINE RECEPTOR"/>
    <property type="match status" value="1"/>
</dbReference>
<evidence type="ECO:0000256" key="1">
    <source>
        <dbReference type="SAM" id="Phobius"/>
    </source>
</evidence>
<feature type="transmembrane region" description="Helical" evidence="1">
    <location>
        <begin position="265"/>
        <end position="291"/>
    </location>
</feature>
<sequence length="345" mass="39566">MYDLLALAFNRLLDFAAVFSITANCIAITVILKCTPKNMKNFARFLLNIMVWNFVVNLIFVVAHPYPMLPLVCFRLDGLLPYFVDSELLGHVFFGIALLVIVNVATAIFLSFQFRFMAIAYSRDFLHINHRWGYVYCGALHIICSIVYIVLYQTWPVKAENYKPTIPDDQRANLFCFDPDGCARNRFVITFFAFIFLIVCGVMTFVFLSFYHMQKHKALIGKNTLKMQRVLLWNLIILSAIPITLGAIPFLFAVLTIIFHDLPQSQVSCTVCIMILINYGPIMCIASLCVFKKYQMAVVQMVFRILRRPIPDNWAMGPSTKTNIAALKSEFSICPPMKNNWIDKK</sequence>
<protein>
    <submittedName>
        <fullName evidence="2">Uncharacterized protein</fullName>
    </submittedName>
</protein>
<dbReference type="InterPro" id="IPR053220">
    <property type="entry name" value="Nematode_rcpt-like_serp_H"/>
</dbReference>
<keyword evidence="3" id="KW-1185">Reference proteome</keyword>
<accession>A0AA39HY23</accession>
<reference evidence="2" key="1">
    <citation type="submission" date="2023-06" db="EMBL/GenBank/DDBJ databases">
        <title>Genomic analysis of the entomopathogenic nematode Steinernema hermaphroditum.</title>
        <authorList>
            <person name="Schwarz E.M."/>
            <person name="Heppert J.K."/>
            <person name="Baniya A."/>
            <person name="Schwartz H.T."/>
            <person name="Tan C.-H."/>
            <person name="Antoshechkin I."/>
            <person name="Sternberg P.W."/>
            <person name="Goodrich-Blair H."/>
            <person name="Dillman A.R."/>
        </authorList>
    </citation>
    <scope>NUCLEOTIDE SEQUENCE</scope>
    <source>
        <strain evidence="2">PS9179</strain>
        <tissue evidence="2">Whole animal</tissue>
    </source>
</reference>
<evidence type="ECO:0000313" key="2">
    <source>
        <dbReference type="EMBL" id="KAK0414216.1"/>
    </source>
</evidence>
<gene>
    <name evidence="2" type="ORF">QR680_007209</name>
</gene>
<feature type="transmembrane region" description="Helical" evidence="1">
    <location>
        <begin position="88"/>
        <end position="112"/>
    </location>
</feature>
<feature type="transmembrane region" description="Helical" evidence="1">
    <location>
        <begin position="231"/>
        <end position="259"/>
    </location>
</feature>
<evidence type="ECO:0000313" key="3">
    <source>
        <dbReference type="Proteomes" id="UP001175271"/>
    </source>
</evidence>
<dbReference type="PANTHER" id="PTHR22941:SF26">
    <property type="entry name" value="SERPENTINE RECEPTOR, CLASS H"/>
    <property type="match status" value="1"/>
</dbReference>
<name>A0AA39HY23_9BILA</name>
<dbReference type="AlphaFoldDB" id="A0AA39HY23"/>
<dbReference type="EMBL" id="JAUCMV010000003">
    <property type="protein sequence ID" value="KAK0414216.1"/>
    <property type="molecule type" value="Genomic_DNA"/>
</dbReference>
<organism evidence="2 3">
    <name type="scientific">Steinernema hermaphroditum</name>
    <dbReference type="NCBI Taxonomy" id="289476"/>
    <lineage>
        <taxon>Eukaryota</taxon>
        <taxon>Metazoa</taxon>
        <taxon>Ecdysozoa</taxon>
        <taxon>Nematoda</taxon>
        <taxon>Chromadorea</taxon>
        <taxon>Rhabditida</taxon>
        <taxon>Tylenchina</taxon>
        <taxon>Panagrolaimomorpha</taxon>
        <taxon>Strongyloidoidea</taxon>
        <taxon>Steinernematidae</taxon>
        <taxon>Steinernema</taxon>
    </lineage>
</organism>
<feature type="transmembrane region" description="Helical" evidence="1">
    <location>
        <begin position="133"/>
        <end position="155"/>
    </location>
</feature>